<protein>
    <submittedName>
        <fullName evidence="1">Uncharacterized protein</fullName>
    </submittedName>
</protein>
<reference evidence="1" key="1">
    <citation type="journal article" date="2021" name="Proc. Natl. Acad. Sci. U.S.A.">
        <title>A Catalog of Tens of Thousands of Viruses from Human Metagenomes Reveals Hidden Associations with Chronic Diseases.</title>
        <authorList>
            <person name="Tisza M.J."/>
            <person name="Buck C.B."/>
        </authorList>
    </citation>
    <scope>NUCLEOTIDE SEQUENCE</scope>
    <source>
        <strain evidence="1">Ctx254</strain>
    </source>
</reference>
<organism evidence="1">
    <name type="scientific">Siphoviridae sp. ctx254</name>
    <dbReference type="NCBI Taxonomy" id="2825737"/>
    <lineage>
        <taxon>Viruses</taxon>
        <taxon>Duplodnaviria</taxon>
        <taxon>Heunggongvirae</taxon>
        <taxon>Uroviricota</taxon>
        <taxon>Caudoviricetes</taxon>
    </lineage>
</organism>
<proteinExistence type="predicted"/>
<name>A0A8S5TVT2_9CAUD</name>
<evidence type="ECO:0000313" key="1">
    <source>
        <dbReference type="EMBL" id="DAF86280.1"/>
    </source>
</evidence>
<sequence length="113" mass="12583">MDSILTSVKKLLGLTEEYTAFDPDLIMHINSVLMILRQMGVGPAGGFSISDATATWSQYMADGPDIEAVKSYVALKVRMLFDPPQSSTVMEATKNLISELEWRLYTECDKEES</sequence>
<dbReference type="Pfam" id="PF24829">
    <property type="entry name" value="Phage_connect_2"/>
    <property type="match status" value="1"/>
</dbReference>
<dbReference type="InterPro" id="IPR056951">
    <property type="entry name" value="Phage_connect_2"/>
</dbReference>
<dbReference type="EMBL" id="BK015941">
    <property type="protein sequence ID" value="DAF86280.1"/>
    <property type="molecule type" value="Genomic_DNA"/>
</dbReference>
<accession>A0A8S5TVT2</accession>